<evidence type="ECO:0000313" key="1">
    <source>
        <dbReference type="EMBL" id="CCE98410.1"/>
    </source>
</evidence>
<sequence>MSSERKQQELRQIEGGLASRQADLEKQKQVREDAFALLSTSSVSRAFVSQKLDDATVAIGKIESEIGALKELIANHRIRGSRTDVDIKSTIHSLLSEGEGQFDNRVKVADWIRMNVNSLQVYADGMDGPADRIAAMKAEIDSTLDSRALAIIDRIASEARRKGALVIDSDRRFVVSFDHGGFRSVRVDRVDPTKHVTSIEYADGEWSIDDRERGFRSSQEWDSTSLDRYLSGLATES</sequence>
<gene>
    <name evidence="1" type="ordered locus">SFHH103_03919</name>
</gene>
<reference evidence="1 2" key="1">
    <citation type="journal article" date="2012" name="J. Bacteriol.">
        <title>Genome sequence of the soybean symbiont Sinorhizobium fredii HH103.</title>
        <authorList>
            <person name="Weidner S."/>
            <person name="Becker A."/>
            <person name="Bonilla I."/>
            <person name="Jaenicke S."/>
            <person name="Lloret J."/>
            <person name="Margaret I."/>
            <person name="Puhler A."/>
            <person name="Ruiz-Sainz J.E."/>
            <person name="Schneiker-Bekel S."/>
            <person name="Szczepanowski R."/>
            <person name="Vinardell J.M."/>
            <person name="Zehner S."/>
            <person name="Gottfert M."/>
        </authorList>
    </citation>
    <scope>NUCLEOTIDE SEQUENCE [LARGE SCALE GENOMIC DNA]</scope>
    <source>
        <strain evidence="1 2">HH103</strain>
    </source>
</reference>
<dbReference type="STRING" id="1117943.SFHH103_03919"/>
<dbReference type="EMBL" id="HE616890">
    <property type="protein sequence ID" value="CCE98410.1"/>
    <property type="molecule type" value="Genomic_DNA"/>
</dbReference>
<accession>G9A6A0</accession>
<organism evidence="1 2">
    <name type="scientific">Sinorhizobium fredii (strain HH103)</name>
    <dbReference type="NCBI Taxonomy" id="1117943"/>
    <lineage>
        <taxon>Bacteria</taxon>
        <taxon>Pseudomonadati</taxon>
        <taxon>Pseudomonadota</taxon>
        <taxon>Alphaproteobacteria</taxon>
        <taxon>Hyphomicrobiales</taxon>
        <taxon>Rhizobiaceae</taxon>
        <taxon>Sinorhizobium/Ensifer group</taxon>
        <taxon>Sinorhizobium</taxon>
    </lineage>
</organism>
<proteinExistence type="predicted"/>
<evidence type="ECO:0000313" key="2">
    <source>
        <dbReference type="Proteomes" id="UP000007735"/>
    </source>
</evidence>
<protein>
    <submittedName>
        <fullName evidence="1">Uncharacterized protein</fullName>
    </submittedName>
</protein>
<dbReference type="Proteomes" id="UP000007735">
    <property type="component" value="Chromosome"/>
</dbReference>
<name>G9A6A0_SINF1</name>
<dbReference type="AlphaFoldDB" id="G9A6A0"/>
<dbReference type="KEGG" id="sfh:SFHH103_03919"/>
<dbReference type="HOGENOM" id="CLU_1169916_0_0_5"/>